<dbReference type="PROSITE" id="PS50893">
    <property type="entry name" value="ABC_TRANSPORTER_2"/>
    <property type="match status" value="1"/>
</dbReference>
<feature type="domain" description="ABC transporter" evidence="10">
    <location>
        <begin position="15"/>
        <end position="265"/>
    </location>
</feature>
<protein>
    <submittedName>
        <fullName evidence="11">ABC transporter G family member 15</fullName>
    </submittedName>
</protein>
<evidence type="ECO:0000256" key="4">
    <source>
        <dbReference type="ARBA" id="ARBA00022692"/>
    </source>
</evidence>
<evidence type="ECO:0000256" key="7">
    <source>
        <dbReference type="ARBA" id="ARBA00022989"/>
    </source>
</evidence>
<evidence type="ECO:0000313" key="11">
    <source>
        <dbReference type="EMBL" id="PKA55374.1"/>
    </source>
</evidence>
<evidence type="ECO:0000256" key="2">
    <source>
        <dbReference type="ARBA" id="ARBA00005814"/>
    </source>
</evidence>
<evidence type="ECO:0000256" key="8">
    <source>
        <dbReference type="ARBA" id="ARBA00023136"/>
    </source>
</evidence>
<dbReference type="SMART" id="SM00382">
    <property type="entry name" value="AAA"/>
    <property type="match status" value="1"/>
</dbReference>
<evidence type="ECO:0000256" key="1">
    <source>
        <dbReference type="ARBA" id="ARBA00004141"/>
    </source>
</evidence>
<accession>A0A2I0AII3</accession>
<dbReference type="Pfam" id="PF01061">
    <property type="entry name" value="ABC2_membrane"/>
    <property type="match status" value="1"/>
</dbReference>
<dbReference type="OrthoDB" id="66620at2759"/>
<keyword evidence="4 9" id="KW-0812">Transmembrane</keyword>
<dbReference type="InterPro" id="IPR013525">
    <property type="entry name" value="ABC2_TM"/>
</dbReference>
<organism evidence="11 12">
    <name type="scientific">Apostasia shenzhenica</name>
    <dbReference type="NCBI Taxonomy" id="1088818"/>
    <lineage>
        <taxon>Eukaryota</taxon>
        <taxon>Viridiplantae</taxon>
        <taxon>Streptophyta</taxon>
        <taxon>Embryophyta</taxon>
        <taxon>Tracheophyta</taxon>
        <taxon>Spermatophyta</taxon>
        <taxon>Magnoliopsida</taxon>
        <taxon>Liliopsida</taxon>
        <taxon>Asparagales</taxon>
        <taxon>Orchidaceae</taxon>
        <taxon>Apostasioideae</taxon>
        <taxon>Apostasia</taxon>
    </lineage>
</organism>
<sequence>MAQDEEAQGRPGALLAWEDLTAAAAAAGVSYGGRKPARKLINGVSGYAVPGRLLAVMGPSGCGKSTLLDALAGRLARNVVLSGKVLVNGRKRKLDYGAVAYVTQENVLLGTLTVRETIRYSAQLRLPRGMKKEEVARVVESTIEEMGLEDCGNRAVGNWHLRGISGGEKKRLCIALEILTCPPLLFLDEPTSGLDSAAAFFIIQMLRQINHDGQKTVIASIHQPSSEVFTLFDDLCLLSGGETVYFGDAKQATKESKRSSDPLLKLGTAEIKVMLIDKYGSSDYAVMTMKKIQEISKILASAHRRPRGAPRVLALALVAAARGPARQRCCGDPLAGVMRAGILSQVAATRGPSSLRRCGNPRVDAGARGPPRADASLGHHCVARRSEDSASPLVTGLRRQKGQLDGHRLESAVRSEVEDGTCGVCLSVVQFVDLFQERHDGNILELNKGSLAGWWKQLKTLTHRSFINMSRDIGYYWLRIAIYMVVSLCVGSIYFNVGTGYTAILARASCGAFVSGFMTFMSIGGFPSFVEEMKVFYHERKNGHYGVAVYAISNFLSSFPFLLAVSVVTASITFFMVKFGRDFSQYAYFTISIYVGMSVVESIMMIVSSLVPNFLMGIITGAGVLASD</sequence>
<dbReference type="EMBL" id="KZ451980">
    <property type="protein sequence ID" value="PKA55374.1"/>
    <property type="molecule type" value="Genomic_DNA"/>
</dbReference>
<dbReference type="CDD" id="cd03213">
    <property type="entry name" value="ABCG_EPDR"/>
    <property type="match status" value="1"/>
</dbReference>
<keyword evidence="3" id="KW-0813">Transport</keyword>
<dbReference type="PANTHER" id="PTHR48042:SF18">
    <property type="entry name" value="ABC TRANSPORTER G FAMILY MEMBER 12"/>
    <property type="match status" value="1"/>
</dbReference>
<evidence type="ECO:0000256" key="6">
    <source>
        <dbReference type="ARBA" id="ARBA00022840"/>
    </source>
</evidence>
<dbReference type="Gene3D" id="3.40.50.300">
    <property type="entry name" value="P-loop containing nucleotide triphosphate hydrolases"/>
    <property type="match status" value="1"/>
</dbReference>
<dbReference type="AlphaFoldDB" id="A0A2I0AII3"/>
<feature type="transmembrane region" description="Helical" evidence="9">
    <location>
        <begin position="476"/>
        <end position="497"/>
    </location>
</feature>
<dbReference type="InterPro" id="IPR003439">
    <property type="entry name" value="ABC_transporter-like_ATP-bd"/>
</dbReference>
<evidence type="ECO:0000256" key="5">
    <source>
        <dbReference type="ARBA" id="ARBA00022741"/>
    </source>
</evidence>
<keyword evidence="5" id="KW-0547">Nucleotide-binding</keyword>
<comment type="subcellular location">
    <subcellularLocation>
        <location evidence="1">Membrane</location>
        <topology evidence="1">Multi-pass membrane protein</topology>
    </subcellularLocation>
</comment>
<evidence type="ECO:0000256" key="9">
    <source>
        <dbReference type="SAM" id="Phobius"/>
    </source>
</evidence>
<dbReference type="Pfam" id="PF00005">
    <property type="entry name" value="ABC_tran"/>
    <property type="match status" value="1"/>
</dbReference>
<comment type="similarity">
    <text evidence="2">Belongs to the ABC transporter superfamily. ABCG family. Eye pigment precursor importer (TC 3.A.1.204) subfamily.</text>
</comment>
<dbReference type="GO" id="GO:0005524">
    <property type="term" value="F:ATP binding"/>
    <property type="evidence" value="ECO:0007669"/>
    <property type="project" value="UniProtKB-KW"/>
</dbReference>
<dbReference type="InterPro" id="IPR027417">
    <property type="entry name" value="P-loop_NTPase"/>
</dbReference>
<keyword evidence="12" id="KW-1185">Reference proteome</keyword>
<feature type="transmembrane region" description="Helical" evidence="9">
    <location>
        <begin position="504"/>
        <end position="527"/>
    </location>
</feature>
<dbReference type="PROSITE" id="PS00211">
    <property type="entry name" value="ABC_TRANSPORTER_1"/>
    <property type="match status" value="1"/>
</dbReference>
<name>A0A2I0AII3_9ASPA</name>
<proteinExistence type="inferred from homology"/>
<evidence type="ECO:0000259" key="10">
    <source>
        <dbReference type="PROSITE" id="PS50893"/>
    </source>
</evidence>
<evidence type="ECO:0000256" key="3">
    <source>
        <dbReference type="ARBA" id="ARBA00022448"/>
    </source>
</evidence>
<evidence type="ECO:0000313" key="12">
    <source>
        <dbReference type="Proteomes" id="UP000236161"/>
    </source>
</evidence>
<feature type="transmembrane region" description="Helical" evidence="9">
    <location>
        <begin position="586"/>
        <end position="607"/>
    </location>
</feature>
<dbReference type="PANTHER" id="PTHR48042">
    <property type="entry name" value="ABC TRANSPORTER G FAMILY MEMBER 11"/>
    <property type="match status" value="1"/>
</dbReference>
<feature type="transmembrane region" description="Helical" evidence="9">
    <location>
        <begin position="547"/>
        <end position="574"/>
    </location>
</feature>
<keyword evidence="6" id="KW-0067">ATP-binding</keyword>
<keyword evidence="8 9" id="KW-0472">Membrane</keyword>
<dbReference type="GO" id="GO:0016887">
    <property type="term" value="F:ATP hydrolysis activity"/>
    <property type="evidence" value="ECO:0007669"/>
    <property type="project" value="InterPro"/>
</dbReference>
<dbReference type="InterPro" id="IPR052215">
    <property type="entry name" value="Plant_ABCG"/>
</dbReference>
<reference evidence="11 12" key="1">
    <citation type="journal article" date="2017" name="Nature">
        <title>The Apostasia genome and the evolution of orchids.</title>
        <authorList>
            <person name="Zhang G.Q."/>
            <person name="Liu K.W."/>
            <person name="Li Z."/>
            <person name="Lohaus R."/>
            <person name="Hsiao Y.Y."/>
            <person name="Niu S.C."/>
            <person name="Wang J.Y."/>
            <person name="Lin Y.C."/>
            <person name="Xu Q."/>
            <person name="Chen L.J."/>
            <person name="Yoshida K."/>
            <person name="Fujiwara S."/>
            <person name="Wang Z.W."/>
            <person name="Zhang Y.Q."/>
            <person name="Mitsuda N."/>
            <person name="Wang M."/>
            <person name="Liu G.H."/>
            <person name="Pecoraro L."/>
            <person name="Huang H.X."/>
            <person name="Xiao X.J."/>
            <person name="Lin M."/>
            <person name="Wu X.Y."/>
            <person name="Wu W.L."/>
            <person name="Chen Y.Y."/>
            <person name="Chang S.B."/>
            <person name="Sakamoto S."/>
            <person name="Ohme-Takagi M."/>
            <person name="Yagi M."/>
            <person name="Zeng S.J."/>
            <person name="Shen C.Y."/>
            <person name="Yeh C.M."/>
            <person name="Luo Y.B."/>
            <person name="Tsai W.C."/>
            <person name="Van de Peer Y."/>
            <person name="Liu Z.J."/>
        </authorList>
    </citation>
    <scope>NUCLEOTIDE SEQUENCE [LARGE SCALE GENOMIC DNA]</scope>
    <source>
        <strain evidence="12">cv. Shenzhen</strain>
        <tissue evidence="11">Stem</tissue>
    </source>
</reference>
<dbReference type="GO" id="GO:0140359">
    <property type="term" value="F:ABC-type transporter activity"/>
    <property type="evidence" value="ECO:0007669"/>
    <property type="project" value="InterPro"/>
</dbReference>
<dbReference type="InterPro" id="IPR003593">
    <property type="entry name" value="AAA+_ATPase"/>
</dbReference>
<gene>
    <name evidence="11" type="primary">ABCG15</name>
    <name evidence="11" type="ORF">AXF42_Ash004013</name>
</gene>
<dbReference type="SUPFAM" id="SSF52540">
    <property type="entry name" value="P-loop containing nucleoside triphosphate hydrolases"/>
    <property type="match status" value="1"/>
</dbReference>
<dbReference type="GO" id="GO:0016020">
    <property type="term" value="C:membrane"/>
    <property type="evidence" value="ECO:0007669"/>
    <property type="project" value="UniProtKB-SubCell"/>
</dbReference>
<dbReference type="InterPro" id="IPR017871">
    <property type="entry name" value="ABC_transporter-like_CS"/>
</dbReference>
<keyword evidence="7 9" id="KW-1133">Transmembrane helix</keyword>
<dbReference type="STRING" id="1088818.A0A2I0AII3"/>
<dbReference type="Proteomes" id="UP000236161">
    <property type="component" value="Unassembled WGS sequence"/>
</dbReference>